<keyword evidence="8" id="KW-0106">Calcium</keyword>
<evidence type="ECO:0000256" key="6">
    <source>
        <dbReference type="ARBA" id="ARBA00022673"/>
    </source>
</evidence>
<evidence type="ECO:0000313" key="20">
    <source>
        <dbReference type="EMBL" id="KAI8575764.1"/>
    </source>
</evidence>
<feature type="transmembrane region" description="Helical" evidence="18">
    <location>
        <begin position="896"/>
        <end position="917"/>
    </location>
</feature>
<dbReference type="InterPro" id="IPR002048">
    <property type="entry name" value="EF_hand_dom"/>
</dbReference>
<proteinExistence type="inferred from homology"/>
<dbReference type="GO" id="GO:0098703">
    <property type="term" value="P:calcium ion import across plasma membrane"/>
    <property type="evidence" value="ECO:0007669"/>
    <property type="project" value="TreeGrafter"/>
</dbReference>
<evidence type="ECO:0000256" key="18">
    <source>
        <dbReference type="SAM" id="Phobius"/>
    </source>
</evidence>
<feature type="compositionally biased region" description="Polar residues" evidence="17">
    <location>
        <begin position="2173"/>
        <end position="2187"/>
    </location>
</feature>
<dbReference type="PANTHER" id="PTHR45628:SF7">
    <property type="entry name" value="VOLTAGE-DEPENDENT CALCIUM CHANNEL TYPE A SUBUNIT ALPHA-1"/>
    <property type="match status" value="1"/>
</dbReference>
<feature type="transmembrane region" description="Helical" evidence="18">
    <location>
        <begin position="456"/>
        <end position="476"/>
    </location>
</feature>
<evidence type="ECO:0000256" key="14">
    <source>
        <dbReference type="ARBA" id="ARBA00023303"/>
    </source>
</evidence>
<feature type="domain" description="EF-hand" evidence="19">
    <location>
        <begin position="1880"/>
        <end position="1915"/>
    </location>
</feature>
<dbReference type="InterPro" id="IPR005821">
    <property type="entry name" value="Ion_trans_dom"/>
</dbReference>
<name>A0AAD5E2V8_UMBRA</name>
<feature type="transmembrane region" description="Helical" evidence="18">
    <location>
        <begin position="1748"/>
        <end position="1767"/>
    </location>
</feature>
<feature type="region of interest" description="Disordered" evidence="17">
    <location>
        <begin position="1"/>
        <end position="171"/>
    </location>
</feature>
<keyword evidence="11" id="KW-0406">Ion transport</keyword>
<evidence type="ECO:0000256" key="16">
    <source>
        <dbReference type="ARBA" id="ARBA00067459"/>
    </source>
</evidence>
<comment type="subcellular location">
    <subcellularLocation>
        <location evidence="1">Cell membrane</location>
        <topology evidence="1">Multi-pass membrane protein</topology>
    </subcellularLocation>
</comment>
<reference evidence="20" key="2">
    <citation type="journal article" date="2022" name="Proc. Natl. Acad. Sci. U.S.A.">
        <title>Diploid-dominant life cycles characterize the early evolution of Fungi.</title>
        <authorList>
            <person name="Amses K.R."/>
            <person name="Simmons D.R."/>
            <person name="Longcore J.E."/>
            <person name="Mondo S.J."/>
            <person name="Seto K."/>
            <person name="Jeronimo G.H."/>
            <person name="Bonds A.E."/>
            <person name="Quandt C.A."/>
            <person name="Davis W.J."/>
            <person name="Chang Y."/>
            <person name="Federici B.A."/>
            <person name="Kuo A."/>
            <person name="LaButti K."/>
            <person name="Pangilinan J."/>
            <person name="Andreopoulos W."/>
            <person name="Tritt A."/>
            <person name="Riley R."/>
            <person name="Hundley H."/>
            <person name="Johnson J."/>
            <person name="Lipzen A."/>
            <person name="Barry K."/>
            <person name="Lang B.F."/>
            <person name="Cuomo C.A."/>
            <person name="Buchler N.E."/>
            <person name="Grigoriev I.V."/>
            <person name="Spatafora J.W."/>
            <person name="Stajich J.E."/>
            <person name="James T.Y."/>
        </authorList>
    </citation>
    <scope>NUCLEOTIDE SEQUENCE</scope>
    <source>
        <strain evidence="20">AG</strain>
    </source>
</reference>
<feature type="transmembrane region" description="Helical" evidence="18">
    <location>
        <begin position="1546"/>
        <end position="1567"/>
    </location>
</feature>
<evidence type="ECO:0000256" key="10">
    <source>
        <dbReference type="ARBA" id="ARBA00022989"/>
    </source>
</evidence>
<dbReference type="InterPro" id="IPR050599">
    <property type="entry name" value="VDCC_alpha-1_subunit"/>
</dbReference>
<comment type="caution">
    <text evidence="20">The sequence shown here is derived from an EMBL/GenBank/DDBJ whole genome shotgun (WGS) entry which is preliminary data.</text>
</comment>
<evidence type="ECO:0000256" key="3">
    <source>
        <dbReference type="ARBA" id="ARBA00022475"/>
    </source>
</evidence>
<feature type="transmembrane region" description="Helical" evidence="18">
    <location>
        <begin position="1372"/>
        <end position="1393"/>
    </location>
</feature>
<dbReference type="Proteomes" id="UP001206595">
    <property type="component" value="Unassembled WGS sequence"/>
</dbReference>
<feature type="transmembrane region" description="Helical" evidence="18">
    <location>
        <begin position="813"/>
        <end position="835"/>
    </location>
</feature>
<dbReference type="Gene3D" id="1.20.120.350">
    <property type="entry name" value="Voltage-gated potassium channels. Chain C"/>
    <property type="match status" value="3"/>
</dbReference>
<gene>
    <name evidence="20" type="ORF">K450DRAFT_260097</name>
</gene>
<dbReference type="Gene3D" id="1.10.287.70">
    <property type="match status" value="4"/>
</dbReference>
<feature type="transmembrane region" description="Helical" evidence="18">
    <location>
        <begin position="488"/>
        <end position="513"/>
    </location>
</feature>
<evidence type="ECO:0000313" key="21">
    <source>
        <dbReference type="Proteomes" id="UP001206595"/>
    </source>
</evidence>
<dbReference type="FunFam" id="1.10.287.70:FF:000093">
    <property type="entry name" value="Calcium channel subunit Cch1"/>
    <property type="match status" value="1"/>
</dbReference>
<evidence type="ECO:0000259" key="19">
    <source>
        <dbReference type="PROSITE" id="PS50222"/>
    </source>
</evidence>
<feature type="compositionally biased region" description="Polar residues" evidence="17">
    <location>
        <begin position="564"/>
        <end position="584"/>
    </location>
</feature>
<feature type="compositionally biased region" description="Polar residues" evidence="17">
    <location>
        <begin position="344"/>
        <end position="355"/>
    </location>
</feature>
<accession>A0AAD5E2V8</accession>
<reference evidence="20" key="1">
    <citation type="submission" date="2021-06" db="EMBL/GenBank/DDBJ databases">
        <authorList>
            <consortium name="DOE Joint Genome Institute"/>
            <person name="Mondo S.J."/>
            <person name="Amses K.R."/>
            <person name="Simmons D.R."/>
            <person name="Longcore J.E."/>
            <person name="Seto K."/>
            <person name="Alves G.H."/>
            <person name="Bonds A.E."/>
            <person name="Quandt C.A."/>
            <person name="Davis W.J."/>
            <person name="Chang Y."/>
            <person name="Letcher P.M."/>
            <person name="Powell M.J."/>
            <person name="Kuo A."/>
            <person name="Labutti K."/>
            <person name="Pangilinan J."/>
            <person name="Andreopoulos W."/>
            <person name="Tritt A."/>
            <person name="Riley R."/>
            <person name="Hundley H."/>
            <person name="Johnson J."/>
            <person name="Lipzen A."/>
            <person name="Barry K."/>
            <person name="Berbee M.L."/>
            <person name="Buchler N.E."/>
            <person name="Grigoriev I.V."/>
            <person name="Spatafora J.W."/>
            <person name="Stajich J.E."/>
            <person name="James T.Y."/>
        </authorList>
    </citation>
    <scope>NUCLEOTIDE SEQUENCE</scope>
    <source>
        <strain evidence="20">AG</strain>
    </source>
</reference>
<keyword evidence="12 18" id="KW-0472">Membrane</keyword>
<dbReference type="GeneID" id="75917446"/>
<dbReference type="Pfam" id="PF00520">
    <property type="entry name" value="Ion_trans"/>
    <property type="match status" value="4"/>
</dbReference>
<evidence type="ECO:0000256" key="1">
    <source>
        <dbReference type="ARBA" id="ARBA00004651"/>
    </source>
</evidence>
<keyword evidence="14" id="KW-0407">Ion channel</keyword>
<evidence type="ECO:0000256" key="15">
    <source>
        <dbReference type="ARBA" id="ARBA00061395"/>
    </source>
</evidence>
<feature type="compositionally biased region" description="Basic and acidic residues" evidence="17">
    <location>
        <begin position="93"/>
        <end position="127"/>
    </location>
</feature>
<feature type="compositionally biased region" description="Polar residues" evidence="17">
    <location>
        <begin position="50"/>
        <end position="68"/>
    </location>
</feature>
<feature type="compositionally biased region" description="Low complexity" evidence="17">
    <location>
        <begin position="137"/>
        <end position="152"/>
    </location>
</feature>
<evidence type="ECO:0000256" key="11">
    <source>
        <dbReference type="ARBA" id="ARBA00023065"/>
    </source>
</evidence>
<feature type="region of interest" description="Disordered" evidence="17">
    <location>
        <begin position="559"/>
        <end position="584"/>
    </location>
</feature>
<keyword evidence="9" id="KW-0851">Voltage-gated channel</keyword>
<feature type="transmembrane region" description="Helical" evidence="18">
    <location>
        <begin position="776"/>
        <end position="793"/>
    </location>
</feature>
<evidence type="ECO:0000256" key="7">
    <source>
        <dbReference type="ARBA" id="ARBA00022692"/>
    </source>
</evidence>
<keyword evidence="2" id="KW-0813">Transport</keyword>
<evidence type="ECO:0000256" key="12">
    <source>
        <dbReference type="ARBA" id="ARBA00023136"/>
    </source>
</evidence>
<keyword evidence="10 18" id="KW-1133">Transmembrane helix</keyword>
<protein>
    <recommendedName>
        <fullName evidence="16">Calcium-channel protein CCH1</fullName>
    </recommendedName>
</protein>
<evidence type="ECO:0000256" key="8">
    <source>
        <dbReference type="ARBA" id="ARBA00022837"/>
    </source>
</evidence>
<dbReference type="SUPFAM" id="SSF81324">
    <property type="entry name" value="Voltage-gated potassium channels"/>
    <property type="match status" value="4"/>
</dbReference>
<dbReference type="InterPro" id="IPR027359">
    <property type="entry name" value="Volt_channel_dom_sf"/>
</dbReference>
<keyword evidence="21" id="KW-1185">Reference proteome</keyword>
<dbReference type="PROSITE" id="PS50222">
    <property type="entry name" value="EF_HAND_2"/>
    <property type="match status" value="1"/>
</dbReference>
<evidence type="ECO:0000256" key="4">
    <source>
        <dbReference type="ARBA" id="ARBA00022553"/>
    </source>
</evidence>
<evidence type="ECO:0000256" key="9">
    <source>
        <dbReference type="ARBA" id="ARBA00022882"/>
    </source>
</evidence>
<dbReference type="PANTHER" id="PTHR45628">
    <property type="entry name" value="VOLTAGE-DEPENDENT CALCIUM CHANNEL TYPE A SUBUNIT ALPHA-1"/>
    <property type="match status" value="1"/>
</dbReference>
<comment type="similarity">
    <text evidence="15">Belongs to the calcium channel alpha-1 subunit (TC 1.A.1.11) family.</text>
</comment>
<feature type="transmembrane region" description="Helical" evidence="18">
    <location>
        <begin position="929"/>
        <end position="947"/>
    </location>
</feature>
<keyword evidence="6" id="KW-0107">Calcium channel</keyword>
<feature type="compositionally biased region" description="Low complexity" evidence="17">
    <location>
        <begin position="22"/>
        <end position="38"/>
    </location>
</feature>
<feature type="transmembrane region" description="Helical" evidence="18">
    <location>
        <begin position="673"/>
        <end position="693"/>
    </location>
</feature>
<feature type="transmembrane region" description="Helical" evidence="18">
    <location>
        <begin position="1689"/>
        <end position="1707"/>
    </location>
</feature>
<feature type="transmembrane region" description="Helical" evidence="18">
    <location>
        <begin position="1656"/>
        <end position="1677"/>
    </location>
</feature>
<dbReference type="GO" id="GO:0005891">
    <property type="term" value="C:voltage-gated calcium channel complex"/>
    <property type="evidence" value="ECO:0007669"/>
    <property type="project" value="TreeGrafter"/>
</dbReference>
<dbReference type="RefSeq" id="XP_051440768.1">
    <property type="nucleotide sequence ID" value="XM_051592103.1"/>
</dbReference>
<feature type="transmembrane region" description="Helical" evidence="18">
    <location>
        <begin position="1022"/>
        <end position="1041"/>
    </location>
</feature>
<keyword evidence="3" id="KW-1003">Cell membrane</keyword>
<evidence type="ECO:0000256" key="2">
    <source>
        <dbReference type="ARBA" id="ARBA00022448"/>
    </source>
</evidence>
<feature type="transmembrane region" description="Helical" evidence="18">
    <location>
        <begin position="613"/>
        <end position="631"/>
    </location>
</feature>
<keyword evidence="5" id="KW-0109">Calcium transport</keyword>
<keyword evidence="7 18" id="KW-0812">Transmembrane</keyword>
<feature type="transmembrane region" description="Helical" evidence="18">
    <location>
        <begin position="1414"/>
        <end position="1444"/>
    </location>
</feature>
<evidence type="ECO:0000256" key="17">
    <source>
        <dbReference type="SAM" id="MobiDB-lite"/>
    </source>
</evidence>
<evidence type="ECO:0000256" key="5">
    <source>
        <dbReference type="ARBA" id="ARBA00022568"/>
    </source>
</evidence>
<feature type="compositionally biased region" description="Low complexity" evidence="17">
    <location>
        <begin position="69"/>
        <end position="91"/>
    </location>
</feature>
<organism evidence="20 21">
    <name type="scientific">Umbelopsis ramanniana AG</name>
    <dbReference type="NCBI Taxonomy" id="1314678"/>
    <lineage>
        <taxon>Eukaryota</taxon>
        <taxon>Fungi</taxon>
        <taxon>Fungi incertae sedis</taxon>
        <taxon>Mucoromycota</taxon>
        <taxon>Mucoromycotina</taxon>
        <taxon>Umbelopsidomycetes</taxon>
        <taxon>Umbelopsidales</taxon>
        <taxon>Umbelopsidaceae</taxon>
        <taxon>Umbelopsis</taxon>
    </lineage>
</organism>
<feature type="transmembrane region" description="Helical" evidence="18">
    <location>
        <begin position="1333"/>
        <end position="1352"/>
    </location>
</feature>
<feature type="compositionally biased region" description="Polar residues" evidence="17">
    <location>
        <begin position="154"/>
        <end position="171"/>
    </location>
</feature>
<feature type="region of interest" description="Disordered" evidence="17">
    <location>
        <begin position="2149"/>
        <end position="2187"/>
    </location>
</feature>
<dbReference type="Gene3D" id="1.10.238.10">
    <property type="entry name" value="EF-hand"/>
    <property type="match status" value="1"/>
</dbReference>
<keyword evidence="4" id="KW-0597">Phosphoprotein</keyword>
<dbReference type="GO" id="GO:0005509">
    <property type="term" value="F:calcium ion binding"/>
    <property type="evidence" value="ECO:0007669"/>
    <property type="project" value="InterPro"/>
</dbReference>
<keyword evidence="13" id="KW-0325">Glycoprotein</keyword>
<dbReference type="EMBL" id="MU620970">
    <property type="protein sequence ID" value="KAI8575764.1"/>
    <property type="molecule type" value="Genomic_DNA"/>
</dbReference>
<feature type="transmembrane region" description="Helical" evidence="18">
    <location>
        <begin position="1093"/>
        <end position="1119"/>
    </location>
</feature>
<evidence type="ECO:0000256" key="13">
    <source>
        <dbReference type="ARBA" id="ARBA00023180"/>
    </source>
</evidence>
<feature type="transmembrane region" description="Helical" evidence="18">
    <location>
        <begin position="1835"/>
        <end position="1861"/>
    </location>
</feature>
<feature type="transmembrane region" description="Helical" evidence="18">
    <location>
        <begin position="1627"/>
        <end position="1644"/>
    </location>
</feature>
<feature type="region of interest" description="Disordered" evidence="17">
    <location>
        <begin position="333"/>
        <end position="358"/>
    </location>
</feature>
<feature type="transmembrane region" description="Helical" evidence="18">
    <location>
        <begin position="1295"/>
        <end position="1313"/>
    </location>
</feature>
<sequence>MQPIEPDNPGGRKGSRRRSERPSLPRLQILIPHPIPQITYSEPPDDPSQEHTNNSLNLTPNSAVKTENSLSPPRSPIRPTSSPISPLPLTRDILQKKDKLDRTLDRVDPRNRKQEQGNHLDIREWQKRANYQHHSRSSSANSASEPASAGGSLTIPSPQDATHLSLRTPTSPQVSNFMFENIYRYPAHDSSIRNSSQSGSSINVNRWSSLMSSKSAHSGSSVADDNLSAEAFDPTTHYYTHREDYHRHLSAEGWFQSRGDRAPYIRPRQQSATTSSFYGWKILTSIANRVVTSTSCETRATLAFIAQNKLFGTSTDWLLLTGDDAYYAQQYSNKKDSPSVKPTDASSINTNAKTSSVRHSRSSVDNSSIFNHGLTPVASLSNPKSPSIQDYPNYNVFKNAEPLPTLSEKADIVEVEEVKQTPTPSPLEGTSLFIFSTQNRLRLFLWQLLRSQYVEVFVFLLIFLQWVLLASTPIYTNSDKTSFGGTNIHYVLLAIQCVYSLEVMAKIIVYGLILPHSITLSNNAQQKHLTIPLGSSLPASVLGKCLTFFTFGFVRPKEADGTRSSKNSNNQLSPITPTSLPSNMFSPLPTGDLGGSKHEPTAMLKHRPYLTNFGNWLDLISIVCYWIDLALMKIDYNDISLFKGVGAARPLRLVGIIPGTAVIMQSLEASLQLLFNVFGFVFFFMLVFALIGVMTYKGAFMRACYQIDVDGNAILAEPARMCSGYYDGPNLIGIYIQELDVYDYPRPDGYICPTGLVCRQVAGTNPNYGFLNMDNLYFSLLNLFTVMSLEGWTDMMYDAQDGESTTAAAFFTFAVYILSFIMIPLFIAVITTSFAQVRSESRMSAFTAKKIAHPILLPADQVDDSFWTYGQADLSRLRNTAVAKQYLSSIVNNWKFTYFGGLLVLCNLVIMACRSIYASDYTLEAIDTAEIIFSFIFAIEIFLRLLGSRTWVQFWMSGRNRFDLFLVVATCIIQLPMIQGSPAYKYLTIFQCLRFYRLILCLPRVRRLLSSAIGSGEGVINVGLFLLWSTALFAPISMQLFGGDFGYMDYDETELRFDTFLQAFLSLFDLFTSENWTDVLYNAMESQYEASAIYAALFTVALYCFSHYIILNLFVAVILENFELDEDKIRVAQIKSYFRRHRPPESEIRKGILDKILEPLQQNRLKRQLNVDNLPRDFHLNVQKSMFQDILFPNKDATKDMKNAKKLPSNWISKKVNEYFFAPAQNPYSQMEDQFLDEPTDDYELVVAEENRSAKQDNIPTLPSLFFFSPNNRFRRWCKQLVGSSSGNEAERKSLFNWFIMACVLASIFIVVLDEPAARKLQQYIISPSAYDAIDYTLTAIFVLEIIIRIIADGFVMVPDSYLRDPWNQLDFCVVILTVATVFGGASQVPRTLRTVRSFRILRLIRYFPGVRHIFADLLHGFPLMVDALILTMLVLVPFCIYAVNIFGGRFFLCNDNSVGGLSECNAEFLNPIGDDVNSPSILIPRVWANPYGYDFDTFPSALLHLFDLTSTEGWILTLFSAMSTPTEADVQPVFDWTASTVYHSLYFVIFMVAAHGTVQLFVGVILENFKQRNGISTLTIPQRQYLDLRRQLAQVKPTRKPVRPTNPIRSFCYDLVINKQGLFHKIMVAIVMLNIVVICTEYQDEPVILSQVQDYLYVAFIFCYLCEVLIKLIGLGWRKWIQNKWNRYDCVIVICTITMCILRFTLENLWTQRLEQYLLVLVSMRLGQGFSSLQTLFHAVQASLPSILNVSAIFMMVMCLFAMLFMEFFGLTKYGPYGTDHANFRSYGNSLLTLVRMTTGENWDFLMHDFTVSAPNCVSADSADFLDSDCGSPAWAYLLFIVFYIICTHIFLNLFTVVIISNFQYAYEHTARFTLITKTDLQKFKQAWAEVDPKGTGYISKTKIAALFRHLHGRFDLRIYSEGFSLQDLQALAKKEFDDIGDEKATSLYTNPELMELRYRYDEVNARLSLLDLKATERRRKQYNLLYTELLWTQTSKGISFDSALLVMAYRFIDPQEFLTLDRLLDRLEKLEKIERNYAIEKVRGYFLTLAERKRYLRKLWAKANEEEIRRLSILQPNDSNFPNEVSKLLAQASVEKPIIPKIVINSDMLDNQTSYGDSASLSPYPVSPGSGSYDNAPLSPNFHWSTTTAGSPYSENAGMHSPSVRHDGPLTPSSPASYIASQEGSSYSHDSEADMLVDNFNTSVWSDLLRNETDVT</sequence>
<dbReference type="GO" id="GO:0008331">
    <property type="term" value="F:high voltage-gated calcium channel activity"/>
    <property type="evidence" value="ECO:0007669"/>
    <property type="project" value="TreeGrafter"/>
</dbReference>